<organism evidence="3 4">
    <name type="scientific">Trypanosoma cruzi (strain CL Brener)</name>
    <dbReference type="NCBI Taxonomy" id="353153"/>
    <lineage>
        <taxon>Eukaryota</taxon>
        <taxon>Discoba</taxon>
        <taxon>Euglenozoa</taxon>
        <taxon>Kinetoplastea</taxon>
        <taxon>Metakinetoplastina</taxon>
        <taxon>Trypanosomatida</taxon>
        <taxon>Trypanosomatidae</taxon>
        <taxon>Trypanosoma</taxon>
        <taxon>Schizotrypanum</taxon>
    </lineage>
</organism>
<dbReference type="InParanoid" id="Q4D2F5"/>
<dbReference type="GeneID" id="3538998"/>
<evidence type="ECO:0000259" key="2">
    <source>
        <dbReference type="Pfam" id="PF24466"/>
    </source>
</evidence>
<dbReference type="PaxDb" id="353153-Q4D2F5"/>
<name>Q4D2F5_TRYCC</name>
<feature type="region of interest" description="Disordered" evidence="1">
    <location>
        <begin position="1"/>
        <end position="47"/>
    </location>
</feature>
<dbReference type="KEGG" id="tcr:505201.9"/>
<dbReference type="RefSeq" id="XP_808558.1">
    <property type="nucleotide sequence ID" value="XM_803465.1"/>
</dbReference>
<evidence type="ECO:0000313" key="4">
    <source>
        <dbReference type="Proteomes" id="UP000002296"/>
    </source>
</evidence>
<evidence type="ECO:0000313" key="3">
    <source>
        <dbReference type="EMBL" id="EAN86707.1"/>
    </source>
</evidence>
<dbReference type="AlphaFoldDB" id="Q4D2F5"/>
<proteinExistence type="predicted"/>
<dbReference type="EMBL" id="AAHK01001164">
    <property type="protein sequence ID" value="EAN86707.1"/>
    <property type="molecule type" value="Genomic_DNA"/>
</dbReference>
<reference evidence="3 4" key="1">
    <citation type="journal article" date="2005" name="Science">
        <title>The genome sequence of Trypanosoma cruzi, etiologic agent of Chagas disease.</title>
        <authorList>
            <person name="El-Sayed N.M."/>
            <person name="Myler P.J."/>
            <person name="Bartholomeu D.C."/>
            <person name="Nilsson D."/>
            <person name="Aggarwal G."/>
            <person name="Tran A.N."/>
            <person name="Ghedin E."/>
            <person name="Worthey E.A."/>
            <person name="Delcher A.L."/>
            <person name="Blandin G."/>
            <person name="Westenberger S.J."/>
            <person name="Caler E."/>
            <person name="Cerqueira G.C."/>
            <person name="Branche C."/>
            <person name="Haas B."/>
            <person name="Anupama A."/>
            <person name="Arner E."/>
            <person name="Aslund L."/>
            <person name="Attipoe P."/>
            <person name="Bontempi E."/>
            <person name="Bringaud F."/>
            <person name="Burton P."/>
            <person name="Cadag E."/>
            <person name="Campbell D.A."/>
            <person name="Carrington M."/>
            <person name="Crabtree J."/>
            <person name="Darban H."/>
            <person name="da Silveira J.F."/>
            <person name="de Jong P."/>
            <person name="Edwards K."/>
            <person name="Englund P.T."/>
            <person name="Fazelina G."/>
            <person name="Feldblyum T."/>
            <person name="Ferella M."/>
            <person name="Frasch A.C."/>
            <person name="Gull K."/>
            <person name="Horn D."/>
            <person name="Hou L."/>
            <person name="Huang Y."/>
            <person name="Kindlund E."/>
            <person name="Klingbeil M."/>
            <person name="Kluge S."/>
            <person name="Koo H."/>
            <person name="Lacerda D."/>
            <person name="Levin M.J."/>
            <person name="Lorenzi H."/>
            <person name="Louie T."/>
            <person name="Machado C.R."/>
            <person name="McCulloch R."/>
            <person name="McKenna A."/>
            <person name="Mizuno Y."/>
            <person name="Mottram J.C."/>
            <person name="Nelson S."/>
            <person name="Ochaya S."/>
            <person name="Osoegawa K."/>
            <person name="Pai G."/>
            <person name="Parsons M."/>
            <person name="Pentony M."/>
            <person name="Pettersson U."/>
            <person name="Pop M."/>
            <person name="Ramirez J.L."/>
            <person name="Rinta J."/>
            <person name="Robertson L."/>
            <person name="Salzberg S.L."/>
            <person name="Sanchez D.O."/>
            <person name="Seyler A."/>
            <person name="Sharma R."/>
            <person name="Shetty J."/>
            <person name="Simpson A.J."/>
            <person name="Sisk E."/>
            <person name="Tammi M.T."/>
            <person name="Tarleton R."/>
            <person name="Teixeira S."/>
            <person name="Van Aken S."/>
            <person name="Vogt C."/>
            <person name="Ward P.N."/>
            <person name="Wickstead B."/>
            <person name="Wortman J."/>
            <person name="White O."/>
            <person name="Fraser C.M."/>
            <person name="Stuart K.D."/>
            <person name="Andersson B."/>
        </authorList>
    </citation>
    <scope>NUCLEOTIDE SEQUENCE [LARGE SCALE GENOMIC DNA]</scope>
    <source>
        <strain evidence="3 4">CL Brener</strain>
    </source>
</reference>
<feature type="compositionally biased region" description="Basic and acidic residues" evidence="1">
    <location>
        <begin position="24"/>
        <end position="47"/>
    </location>
</feature>
<comment type="caution">
    <text evidence="3">The sequence shown here is derived from an EMBL/GenBank/DDBJ whole genome shotgun (WGS) entry which is preliminary data.</text>
</comment>
<feature type="domain" description="DUF7578" evidence="2">
    <location>
        <begin position="346"/>
        <end position="408"/>
    </location>
</feature>
<feature type="non-terminal residue" evidence="3">
    <location>
        <position position="408"/>
    </location>
</feature>
<keyword evidence="4" id="KW-1185">Reference proteome</keyword>
<feature type="domain" description="DUF7578" evidence="2">
    <location>
        <begin position="70"/>
        <end position="133"/>
    </location>
</feature>
<gene>
    <name evidence="3" type="ORF">Tc00.1047053505201.9</name>
</gene>
<evidence type="ECO:0000256" key="1">
    <source>
        <dbReference type="SAM" id="MobiDB-lite"/>
    </source>
</evidence>
<dbReference type="Proteomes" id="UP000002296">
    <property type="component" value="Unassembled WGS sequence"/>
</dbReference>
<feature type="domain" description="DUF7578" evidence="2">
    <location>
        <begin position="201"/>
        <end position="265"/>
    </location>
</feature>
<dbReference type="VEuPathDB" id="TriTrypDB:TcCLB.505201.9"/>
<dbReference type="InterPro" id="IPR006518">
    <property type="entry name" value="Trypano_RHS"/>
</dbReference>
<accession>Q4D2F5</accession>
<sequence>MSGRPEEGIYDNEEIQAPTVPQGDWRRARSDFEGDTDHSSTTRRRLEEMHRPKWTMNSSVEDILLEGSTNRNNMKLNDFLRSNLGEEWVVERNRNVTMEAFVQEPDAYVQDQRLLRIIFNLTEYQVYKLHHEGEFFLEQWRDYEGKDTVTPLVREKLNRVLIQVLTEERREAEERARWDQQQVIFNLSAKIEDLLFGGRVRVMEIKLNDFLTREFDGRGILRANRSVLLRDFFGDPTRYIRDAGVLNEIQATGAYARMERTVREEMDMEEVVRKLHHEGVYSLDQWRDYEGKDTVTPVARRKLNRVLTQVLSEESREAGERAVREKQVGFTLTTTIRDVLLGGRVRVMDIKLNDFLTREFDGRGILRANRSVLLRDFFGDPTRYIRDAGVLNEIQATGAYARMERAVK</sequence>
<dbReference type="NCBIfam" id="TIGR01631">
    <property type="entry name" value="Trypano_RHS"/>
    <property type="match status" value="1"/>
</dbReference>
<dbReference type="Pfam" id="PF24466">
    <property type="entry name" value="DUF7578"/>
    <property type="match status" value="3"/>
</dbReference>
<dbReference type="STRING" id="353153.Q4D2F5"/>
<protein>
    <submittedName>
        <fullName evidence="3">Retrotransposon hot spot (RHS) protein, putative</fullName>
    </submittedName>
</protein>
<dbReference type="InterPro" id="IPR056000">
    <property type="entry name" value="DUF7578"/>
</dbReference>